<sequence length="47" mass="5545">MVTDPVCETDVNPNDTEVQSEKEGEMYYFCSIDCREKFEMNPEQYIS</sequence>
<gene>
    <name evidence="4" type="ORF">OB955_03810</name>
    <name evidence="3" type="ORF">OB960_13400</name>
</gene>
<name>A0AAP2YZE1_9EURY</name>
<dbReference type="RefSeq" id="WP_338004211.1">
    <property type="nucleotide sequence ID" value="NZ_JAOPKA010000007.1"/>
</dbReference>
<dbReference type="InterPro" id="IPR009078">
    <property type="entry name" value="Ferritin-like_SF"/>
</dbReference>
<reference evidence="3 5" key="1">
    <citation type="submission" date="2022-09" db="EMBL/GenBank/DDBJ databases">
        <title>Enrichment on poylsaccharides allowed isolation of novel metabolic and taxonomic groups of Haloarchaea.</title>
        <authorList>
            <person name="Sorokin D.Y."/>
            <person name="Elcheninov A.G."/>
            <person name="Khizhniak T.V."/>
            <person name="Kolganova T.V."/>
            <person name="Kublanov I.V."/>
        </authorList>
    </citation>
    <scope>NUCLEOTIDE SEQUENCE</scope>
    <source>
        <strain evidence="4 5">AArc-m2/3/4</strain>
        <strain evidence="3">AArc-xg1-1</strain>
    </source>
</reference>
<comment type="caution">
    <text evidence="3">The sequence shown here is derived from an EMBL/GenBank/DDBJ whole genome shotgun (WGS) entry which is preliminary data.</text>
</comment>
<evidence type="ECO:0000313" key="6">
    <source>
        <dbReference type="Proteomes" id="UP001321018"/>
    </source>
</evidence>
<dbReference type="SUPFAM" id="SSF47240">
    <property type="entry name" value="Ferritin-like"/>
    <property type="match status" value="1"/>
</dbReference>
<dbReference type="AlphaFoldDB" id="A0AAP2YZE1"/>
<feature type="domain" description="TRASH" evidence="2">
    <location>
        <begin position="4"/>
        <end position="42"/>
    </location>
</feature>
<evidence type="ECO:0000313" key="3">
    <source>
        <dbReference type="EMBL" id="MCU4742392.1"/>
    </source>
</evidence>
<protein>
    <submittedName>
        <fullName evidence="3">YHS domain-containing protein</fullName>
    </submittedName>
</protein>
<organism evidence="3 6">
    <name type="scientific">Natronoglomus mannanivorans</name>
    <dbReference type="NCBI Taxonomy" id="2979990"/>
    <lineage>
        <taxon>Archaea</taxon>
        <taxon>Methanobacteriati</taxon>
        <taxon>Methanobacteriota</taxon>
        <taxon>Stenosarchaea group</taxon>
        <taxon>Halobacteria</taxon>
        <taxon>Halobacteriales</taxon>
        <taxon>Natrialbaceae</taxon>
        <taxon>Natronoglomus</taxon>
    </lineage>
</organism>
<dbReference type="Proteomes" id="UP001321018">
    <property type="component" value="Unassembled WGS sequence"/>
</dbReference>
<dbReference type="EMBL" id="JAOPKA010000007">
    <property type="protein sequence ID" value="MCU4742392.1"/>
    <property type="molecule type" value="Genomic_DNA"/>
</dbReference>
<dbReference type="Gene3D" id="1.10.620.20">
    <property type="entry name" value="Ribonucleotide Reductase, subunit A"/>
    <property type="match status" value="1"/>
</dbReference>
<keyword evidence="5" id="KW-1185">Reference proteome</keyword>
<dbReference type="InterPro" id="IPR012348">
    <property type="entry name" value="RNR-like"/>
</dbReference>
<dbReference type="Pfam" id="PF04945">
    <property type="entry name" value="YHS"/>
    <property type="match status" value="1"/>
</dbReference>
<evidence type="ECO:0000256" key="1">
    <source>
        <dbReference type="SAM" id="MobiDB-lite"/>
    </source>
</evidence>
<dbReference type="InterPro" id="IPR007029">
    <property type="entry name" value="YHS_dom"/>
</dbReference>
<proteinExistence type="predicted"/>
<dbReference type="GO" id="GO:0016491">
    <property type="term" value="F:oxidoreductase activity"/>
    <property type="evidence" value="ECO:0007669"/>
    <property type="project" value="InterPro"/>
</dbReference>
<evidence type="ECO:0000313" key="5">
    <source>
        <dbReference type="Proteomes" id="UP001320972"/>
    </source>
</evidence>
<evidence type="ECO:0000313" key="4">
    <source>
        <dbReference type="EMBL" id="MCU4971863.1"/>
    </source>
</evidence>
<dbReference type="InterPro" id="IPR011017">
    <property type="entry name" value="TRASH_dom"/>
</dbReference>
<accession>A0AAP2YZE1</accession>
<feature type="region of interest" description="Disordered" evidence="1">
    <location>
        <begin position="1"/>
        <end position="20"/>
    </location>
</feature>
<dbReference type="EMBL" id="JAOPKB010000002">
    <property type="protein sequence ID" value="MCU4971863.1"/>
    <property type="molecule type" value="Genomic_DNA"/>
</dbReference>
<dbReference type="SMART" id="SM00746">
    <property type="entry name" value="TRASH"/>
    <property type="match status" value="1"/>
</dbReference>
<evidence type="ECO:0000259" key="2">
    <source>
        <dbReference type="SMART" id="SM00746"/>
    </source>
</evidence>
<dbReference type="Proteomes" id="UP001320972">
    <property type="component" value="Unassembled WGS sequence"/>
</dbReference>